<comment type="caution">
    <text evidence="2">The sequence shown here is derived from an EMBL/GenBank/DDBJ whole genome shotgun (WGS) entry which is preliminary data.</text>
</comment>
<dbReference type="EMBL" id="JQBR01000001">
    <property type="protein sequence ID" value="KRN67657.1"/>
    <property type="molecule type" value="Genomic_DNA"/>
</dbReference>
<evidence type="ECO:0000313" key="2">
    <source>
        <dbReference type="EMBL" id="KRN67657.1"/>
    </source>
</evidence>
<reference evidence="2 3" key="1">
    <citation type="journal article" date="2015" name="Genome Announc.">
        <title>Expanding the biotechnology potential of lactobacilli through comparative genomics of 213 strains and associated genera.</title>
        <authorList>
            <person name="Sun Z."/>
            <person name="Harris H.M."/>
            <person name="McCann A."/>
            <person name="Guo C."/>
            <person name="Argimon S."/>
            <person name="Zhang W."/>
            <person name="Yang X."/>
            <person name="Jeffery I.B."/>
            <person name="Cooney J.C."/>
            <person name="Kagawa T.F."/>
            <person name="Liu W."/>
            <person name="Song Y."/>
            <person name="Salvetti E."/>
            <person name="Wrobel A."/>
            <person name="Rasinkangas P."/>
            <person name="Parkhill J."/>
            <person name="Rea M.C."/>
            <person name="O'Sullivan O."/>
            <person name="Ritari J."/>
            <person name="Douillard F.P."/>
            <person name="Paul Ross R."/>
            <person name="Yang R."/>
            <person name="Briner A.E."/>
            <person name="Felis G.E."/>
            <person name="de Vos W.M."/>
            <person name="Barrangou R."/>
            <person name="Klaenhammer T.R."/>
            <person name="Caufield P.W."/>
            <person name="Cui Y."/>
            <person name="Zhang H."/>
            <person name="O'Toole P.W."/>
        </authorList>
    </citation>
    <scope>NUCLEOTIDE SEQUENCE [LARGE SCALE GENOMIC DNA]</scope>
    <source>
        <strain evidence="2 3">DSM 17757</strain>
    </source>
</reference>
<protein>
    <submittedName>
        <fullName evidence="2">Uncharacterized protein</fullName>
    </submittedName>
</protein>
<sequence length="87" mass="9345">MNSLILAASTAVNTKIAVVLGLIIFIVLFFKLIMGFIKFCFRHPVIFIVLLLCGGLGFLFNFLLAGILILAVVGGGIVLMVLNGFDD</sequence>
<accession>A0A0R2IR45</accession>
<keyword evidence="1" id="KW-0472">Membrane</keyword>
<dbReference type="AlphaFoldDB" id="A0A0R2IR45"/>
<keyword evidence="1" id="KW-1133">Transmembrane helix</keyword>
<name>A0A0R2IR45_9LACO</name>
<keyword evidence="1" id="KW-0812">Transmembrane</keyword>
<keyword evidence="3" id="KW-1185">Reference proteome</keyword>
<evidence type="ECO:0000313" key="3">
    <source>
        <dbReference type="Proteomes" id="UP000051568"/>
    </source>
</evidence>
<dbReference type="PATRIC" id="fig|319652.3.peg.202"/>
<organism evidence="2 3">
    <name type="scientific">Pediococcus cellicola</name>
    <dbReference type="NCBI Taxonomy" id="319652"/>
    <lineage>
        <taxon>Bacteria</taxon>
        <taxon>Bacillati</taxon>
        <taxon>Bacillota</taxon>
        <taxon>Bacilli</taxon>
        <taxon>Lactobacillales</taxon>
        <taxon>Lactobacillaceae</taxon>
        <taxon>Pediococcus</taxon>
    </lineage>
</organism>
<feature type="transmembrane region" description="Helical" evidence="1">
    <location>
        <begin position="16"/>
        <end position="37"/>
    </location>
</feature>
<feature type="transmembrane region" description="Helical" evidence="1">
    <location>
        <begin position="49"/>
        <end position="82"/>
    </location>
</feature>
<dbReference type="Proteomes" id="UP000051568">
    <property type="component" value="Unassembled WGS sequence"/>
</dbReference>
<gene>
    <name evidence="2" type="ORF">IV80_GL000200</name>
</gene>
<proteinExistence type="predicted"/>
<evidence type="ECO:0000256" key="1">
    <source>
        <dbReference type="SAM" id="Phobius"/>
    </source>
</evidence>
<dbReference type="RefSeq" id="WP_236699550.1">
    <property type="nucleotide sequence ID" value="NZ_BJVH01000001.1"/>
</dbReference>